<dbReference type="InterPro" id="IPR036291">
    <property type="entry name" value="NAD(P)-bd_dom_sf"/>
</dbReference>
<dbReference type="SUPFAM" id="SSF51735">
    <property type="entry name" value="NAD(P)-binding Rossmann-fold domains"/>
    <property type="match status" value="1"/>
</dbReference>
<dbReference type="InterPro" id="IPR020904">
    <property type="entry name" value="Sc_DH/Rdtase_CS"/>
</dbReference>
<dbReference type="CDD" id="cd05233">
    <property type="entry name" value="SDR_c"/>
    <property type="match status" value="1"/>
</dbReference>
<evidence type="ECO:0000313" key="4">
    <source>
        <dbReference type="Proteomes" id="UP000549911"/>
    </source>
</evidence>
<sequence length="258" mass="26049">MTAAAVLPAPALAGKVAVVTGASGGIGRTIALALAAHGADVGLLARRREALEETAALIAPTGRRTAVATADVTDEEQVVAALAVVAAELGDPTVVVNNAGGARFLAPLSEMRISGWEKTVDLNLKAPLVCARAALPGMVRGGGGAIVNIGSIVGDAAQHGMAHYGTAKAGLAMLNRTMAREWGHLGVRSNLVVPGLIDSGAHEHYEDDASMGRLYEAEIPLGRWGTPEEIAAPVVFLASDAAAFVTGATLVVDGGQLS</sequence>
<comment type="caution">
    <text evidence="3">The sequence shown here is derived from an EMBL/GenBank/DDBJ whole genome shotgun (WGS) entry which is preliminary data.</text>
</comment>
<reference evidence="3 4" key="1">
    <citation type="submission" date="2020-07" db="EMBL/GenBank/DDBJ databases">
        <authorList>
            <person name="Partida-Martinez L."/>
            <person name="Huntemann M."/>
            <person name="Clum A."/>
            <person name="Wang J."/>
            <person name="Palaniappan K."/>
            <person name="Ritter S."/>
            <person name="Chen I.-M."/>
            <person name="Stamatis D."/>
            <person name="Reddy T."/>
            <person name="O'Malley R."/>
            <person name="Daum C."/>
            <person name="Shapiro N."/>
            <person name="Ivanova N."/>
            <person name="Kyrpides N."/>
            <person name="Woyke T."/>
        </authorList>
    </citation>
    <scope>NUCLEOTIDE SEQUENCE [LARGE SCALE GENOMIC DNA]</scope>
    <source>
        <strain evidence="3 4">AT2.17</strain>
    </source>
</reference>
<accession>A0A7Y9H0P4</accession>
<dbReference type="PANTHER" id="PTHR42760">
    <property type="entry name" value="SHORT-CHAIN DEHYDROGENASES/REDUCTASES FAMILY MEMBER"/>
    <property type="match status" value="1"/>
</dbReference>
<dbReference type="PROSITE" id="PS00061">
    <property type="entry name" value="ADH_SHORT"/>
    <property type="match status" value="1"/>
</dbReference>
<proteinExistence type="inferred from homology"/>
<dbReference type="RefSeq" id="WP_179618433.1">
    <property type="nucleotide sequence ID" value="NZ_JACCBW010000001.1"/>
</dbReference>
<dbReference type="Proteomes" id="UP000549911">
    <property type="component" value="Unassembled WGS sequence"/>
</dbReference>
<dbReference type="PRINTS" id="PR00081">
    <property type="entry name" value="GDHRDH"/>
</dbReference>
<dbReference type="PRINTS" id="PR00080">
    <property type="entry name" value="SDRFAMILY"/>
</dbReference>
<name>A0A7Y9H0P4_9ACTN</name>
<dbReference type="GO" id="GO:0016616">
    <property type="term" value="F:oxidoreductase activity, acting on the CH-OH group of donors, NAD or NADP as acceptor"/>
    <property type="evidence" value="ECO:0007669"/>
    <property type="project" value="TreeGrafter"/>
</dbReference>
<keyword evidence="2" id="KW-0560">Oxidoreductase</keyword>
<dbReference type="EMBL" id="JACCBW010000001">
    <property type="protein sequence ID" value="NYE35826.1"/>
    <property type="molecule type" value="Genomic_DNA"/>
</dbReference>
<comment type="similarity">
    <text evidence="1">Belongs to the short-chain dehydrogenases/reductases (SDR) family.</text>
</comment>
<evidence type="ECO:0000256" key="2">
    <source>
        <dbReference type="ARBA" id="ARBA00023002"/>
    </source>
</evidence>
<dbReference type="Gene3D" id="3.40.50.720">
    <property type="entry name" value="NAD(P)-binding Rossmann-like Domain"/>
    <property type="match status" value="1"/>
</dbReference>
<gene>
    <name evidence="3" type="ORF">F4692_000930</name>
</gene>
<organism evidence="3 4">
    <name type="scientific">Nocardioides cavernae</name>
    <dbReference type="NCBI Taxonomy" id="1921566"/>
    <lineage>
        <taxon>Bacteria</taxon>
        <taxon>Bacillati</taxon>
        <taxon>Actinomycetota</taxon>
        <taxon>Actinomycetes</taxon>
        <taxon>Propionibacteriales</taxon>
        <taxon>Nocardioidaceae</taxon>
        <taxon>Nocardioides</taxon>
    </lineage>
</organism>
<evidence type="ECO:0000313" key="3">
    <source>
        <dbReference type="EMBL" id="NYE35826.1"/>
    </source>
</evidence>
<dbReference type="InterPro" id="IPR002347">
    <property type="entry name" value="SDR_fam"/>
</dbReference>
<reference evidence="3 4" key="2">
    <citation type="submission" date="2020-08" db="EMBL/GenBank/DDBJ databases">
        <title>The Agave Microbiome: Exploring the role of microbial communities in plant adaptations to desert environments.</title>
        <authorList>
            <person name="Partida-Martinez L.P."/>
        </authorList>
    </citation>
    <scope>NUCLEOTIDE SEQUENCE [LARGE SCALE GENOMIC DNA]</scope>
    <source>
        <strain evidence="3 4">AT2.17</strain>
    </source>
</reference>
<keyword evidence="4" id="KW-1185">Reference proteome</keyword>
<evidence type="ECO:0000256" key="1">
    <source>
        <dbReference type="ARBA" id="ARBA00006484"/>
    </source>
</evidence>
<protein>
    <submittedName>
        <fullName evidence="3">NAD(P)-dependent dehydrogenase (Short-subunit alcohol dehydrogenase family)</fullName>
    </submittedName>
</protein>
<dbReference type="FunFam" id="3.40.50.720:FF:000084">
    <property type="entry name" value="Short-chain dehydrogenase reductase"/>
    <property type="match status" value="1"/>
</dbReference>
<dbReference type="AlphaFoldDB" id="A0A7Y9H0P4"/>
<dbReference type="Pfam" id="PF13561">
    <property type="entry name" value="adh_short_C2"/>
    <property type="match status" value="1"/>
</dbReference>